<dbReference type="AlphaFoldDB" id="A0A5B7E960"/>
<evidence type="ECO:0000256" key="1">
    <source>
        <dbReference type="SAM" id="MobiDB-lite"/>
    </source>
</evidence>
<reference evidence="2 3" key="1">
    <citation type="submission" date="2019-05" db="EMBL/GenBank/DDBJ databases">
        <title>Another draft genome of Portunus trituberculatus and its Hox gene families provides insights of decapod evolution.</title>
        <authorList>
            <person name="Jeong J.-H."/>
            <person name="Song I."/>
            <person name="Kim S."/>
            <person name="Choi T."/>
            <person name="Kim D."/>
            <person name="Ryu S."/>
            <person name="Kim W."/>
        </authorList>
    </citation>
    <scope>NUCLEOTIDE SEQUENCE [LARGE SCALE GENOMIC DNA]</scope>
    <source>
        <tissue evidence="2">Muscle</tissue>
    </source>
</reference>
<evidence type="ECO:0000313" key="3">
    <source>
        <dbReference type="Proteomes" id="UP000324222"/>
    </source>
</evidence>
<organism evidence="2 3">
    <name type="scientific">Portunus trituberculatus</name>
    <name type="common">Swimming crab</name>
    <name type="synonym">Neptunus trituberculatus</name>
    <dbReference type="NCBI Taxonomy" id="210409"/>
    <lineage>
        <taxon>Eukaryota</taxon>
        <taxon>Metazoa</taxon>
        <taxon>Ecdysozoa</taxon>
        <taxon>Arthropoda</taxon>
        <taxon>Crustacea</taxon>
        <taxon>Multicrustacea</taxon>
        <taxon>Malacostraca</taxon>
        <taxon>Eumalacostraca</taxon>
        <taxon>Eucarida</taxon>
        <taxon>Decapoda</taxon>
        <taxon>Pleocyemata</taxon>
        <taxon>Brachyura</taxon>
        <taxon>Eubrachyura</taxon>
        <taxon>Portunoidea</taxon>
        <taxon>Portunidae</taxon>
        <taxon>Portuninae</taxon>
        <taxon>Portunus</taxon>
    </lineage>
</organism>
<accession>A0A5B7E960</accession>
<sequence length="146" mass="16306">MEAAARTFQCNREDVSVSLLGERQHTHVLLVVSAGTQHHLHCALHQPLHLTRLSGERERSEPNTTTPQQQYLPKKDREPRTITTPQHKYISLSAKKNRDSKATAPQQQYLSESASLIGADRGDTAQRLHSLQALDESRALGHATDT</sequence>
<evidence type="ECO:0000313" key="2">
    <source>
        <dbReference type="EMBL" id="MPC29523.1"/>
    </source>
</evidence>
<keyword evidence="3" id="KW-1185">Reference proteome</keyword>
<feature type="region of interest" description="Disordered" evidence="1">
    <location>
        <begin position="51"/>
        <end position="85"/>
    </location>
</feature>
<comment type="caution">
    <text evidence="2">The sequence shown here is derived from an EMBL/GenBank/DDBJ whole genome shotgun (WGS) entry which is preliminary data.</text>
</comment>
<proteinExistence type="predicted"/>
<name>A0A5B7E960_PORTR</name>
<dbReference type="EMBL" id="VSRR010002086">
    <property type="protein sequence ID" value="MPC29523.1"/>
    <property type="molecule type" value="Genomic_DNA"/>
</dbReference>
<feature type="compositionally biased region" description="Polar residues" evidence="1">
    <location>
        <begin position="62"/>
        <end position="71"/>
    </location>
</feature>
<gene>
    <name evidence="2" type="ORF">E2C01_022761</name>
</gene>
<protein>
    <submittedName>
        <fullName evidence="2">Uncharacterized protein</fullName>
    </submittedName>
</protein>
<dbReference type="Proteomes" id="UP000324222">
    <property type="component" value="Unassembled WGS sequence"/>
</dbReference>